<dbReference type="EC" id="2.4.1.256" evidence="4 14"/>
<evidence type="ECO:0000256" key="2">
    <source>
        <dbReference type="ARBA" id="ARBA00004922"/>
    </source>
</evidence>
<protein>
    <recommendedName>
        <fullName evidence="5 14">Dol-P-Glc:Glc(2)Man(9)GlcNAc(2)-PP-Dol alpha-1,2-glucosyltransferase</fullName>
        <ecNumber evidence="4 14">2.4.1.256</ecNumber>
    </recommendedName>
</protein>
<dbReference type="eggNOG" id="KOG2642">
    <property type="taxonomic scope" value="Eukaryota"/>
</dbReference>
<feature type="transmembrane region" description="Helical" evidence="14">
    <location>
        <begin position="117"/>
        <end position="135"/>
    </location>
</feature>
<dbReference type="PIRSF" id="PIRSF028810">
    <property type="entry name" value="Alpha1_2_glucosyltferase_Alg10"/>
    <property type="match status" value="1"/>
</dbReference>
<keyword evidence="9" id="KW-0256">Endoplasmic reticulum</keyword>
<evidence type="ECO:0000256" key="12">
    <source>
        <dbReference type="ARBA" id="ARBA00044727"/>
    </source>
</evidence>
<comment type="similarity">
    <text evidence="3 14">Belongs to the ALG10 glucosyltransferase family.</text>
</comment>
<evidence type="ECO:0000256" key="3">
    <source>
        <dbReference type="ARBA" id="ARBA00010600"/>
    </source>
</evidence>
<dbReference type="Pfam" id="PF04922">
    <property type="entry name" value="DIE2_ALG10"/>
    <property type="match status" value="2"/>
</dbReference>
<comment type="pathway">
    <text evidence="2">Protein modification; protein glycosylation.</text>
</comment>
<evidence type="ECO:0000256" key="1">
    <source>
        <dbReference type="ARBA" id="ARBA00004477"/>
    </source>
</evidence>
<evidence type="ECO:0000256" key="5">
    <source>
        <dbReference type="ARBA" id="ARBA00018512"/>
    </source>
</evidence>
<evidence type="ECO:0000313" key="15">
    <source>
        <dbReference type="Proteomes" id="UP000095284"/>
    </source>
</evidence>
<feature type="transmembrane region" description="Helical" evidence="14">
    <location>
        <begin position="198"/>
        <end position="219"/>
    </location>
</feature>
<evidence type="ECO:0000256" key="10">
    <source>
        <dbReference type="ARBA" id="ARBA00022989"/>
    </source>
</evidence>
<dbReference type="AlphaFoldDB" id="A0A1I7SC14"/>
<comment type="subcellular location">
    <subcellularLocation>
        <location evidence="1">Endoplasmic reticulum membrane</location>
        <topology evidence="1">Multi-pass membrane protein</topology>
    </subcellularLocation>
</comment>
<feature type="transmembrane region" description="Helical" evidence="14">
    <location>
        <begin position="155"/>
        <end position="178"/>
    </location>
</feature>
<dbReference type="PANTHER" id="PTHR12989:SF10">
    <property type="entry name" value="DOL-P-GLC:GLC(2)MAN(9)GLCNAC(2)-PP-DOL ALPHA-1,2-GLUCOSYLTRANSFERASE-RELATED"/>
    <property type="match status" value="1"/>
</dbReference>
<keyword evidence="8 14" id="KW-0812">Transmembrane</keyword>
<feature type="transmembrane region" description="Helical" evidence="14">
    <location>
        <begin position="384"/>
        <end position="406"/>
    </location>
</feature>
<sequence>MNRRVTDKIPDFSFFDVVLASIISVIHFFVTRLYYDIVPNPYMDEVFHIPQARAYCDGNYTQWDPMITTPPLIYILTVLAGACGKERYFNSLLIGLCYLAALRYGRKQTKSRGWFPALAVVFLPVLFQTSCLYYTDMLSLSLVLLGLGTENRFISAVVFAASCLSRQTNIIWAGFYCFSNLVEHLKAKERDLFKNTVICLLIHWPFAFLGAGFLGYLYWNDGSLVLGDKTAHQIHFHVPQVYYFLLFTLGSSVPHLPTRITVLRKALWNYRYRLLAASVVMAVTIHFFSYNHPYLLADNRHYVFYIWRKWMLRHSLCKFLLIPLYLVSFLYFVHVLNATNSFFVCSLLSCTALTIIPAHLVEFRYFIIPYSIWRLNFNQKSNNLLINLAELSLHVVLNSITVYLFLFRPFEWSHEPGNLQRFMW</sequence>
<dbReference type="PANTHER" id="PTHR12989">
    <property type="entry name" value="ALPHA-1,2-GLUCOSYLTRANSFERASE ALG10"/>
    <property type="match status" value="1"/>
</dbReference>
<evidence type="ECO:0000256" key="4">
    <source>
        <dbReference type="ARBA" id="ARBA00011967"/>
    </source>
</evidence>
<comment type="caution">
    <text evidence="14">Lacks conserved residue(s) required for the propagation of feature annotation.</text>
</comment>
<comment type="catalytic activity">
    <reaction evidence="13">
        <text>an alpha-D-Glc-(1-&gt;3)-alpha-D-Glc-(1-&gt;3)-alpha-D-Man-(1-&gt;2)-alpha-D-Man-(1-&gt;2)-alpha-D-Man-(1-&gt;3)-[alpha-D-Man-(1-&gt;2)-alpha-D-Man-(1-&gt;3)-[alpha-D-Man-(1-&gt;2)-alpha-D-Man-(1-&gt;6)]-alpha-D-Man-(1-&gt;6)]-beta-D-Man-(1-&gt;4)-beta-D-GlcNAc-(1-&gt;4)-alpha-D-GlcNAc-diphospho-di-trans,poly-cis-dolichol + a di-trans,poly-cis-dolichyl beta-D-glucosyl phosphate = a alpha-D-Glc-(1-&gt;2)-alpha-D-Glc-(1-&gt;3)-alpha-D-Glc-(1-&gt;3)-alpha-D-Man-(1-&gt;2)-alpha-D-Man-(1-&gt;2)-alpha-D-Man-(1-&gt;3)-[alpha-D-Man-(1-&gt;2)-alpha-D-Man-(1-&gt;3)-[alpha-D-Man-(1-&gt;2)-alpha-D-Man-(1-&gt;6)]-alpha-D-Man-(1-&gt;6)]-beta-D-Man-(1-&gt;4)-beta-D-GlcNAc-(1-&gt;4)-alpha-D-GlcNAc-diphospho-di-trans,poly-cis-dolichol + a di-trans,poly-cis-dolichyl phosphate + H(+)</text>
        <dbReference type="Rhea" id="RHEA:29543"/>
        <dbReference type="Rhea" id="RHEA-COMP:19498"/>
        <dbReference type="Rhea" id="RHEA-COMP:19502"/>
        <dbReference type="Rhea" id="RHEA-COMP:19512"/>
        <dbReference type="Rhea" id="RHEA-COMP:19522"/>
        <dbReference type="ChEBI" id="CHEBI:15378"/>
        <dbReference type="ChEBI" id="CHEBI:57525"/>
        <dbReference type="ChEBI" id="CHEBI:57683"/>
        <dbReference type="ChEBI" id="CHEBI:132522"/>
        <dbReference type="ChEBI" id="CHEBI:132523"/>
        <dbReference type="EC" id="2.4.1.256"/>
    </reaction>
    <physiologicalReaction direction="left-to-right" evidence="13">
        <dbReference type="Rhea" id="RHEA:29544"/>
    </physiologicalReaction>
</comment>
<evidence type="ECO:0000256" key="7">
    <source>
        <dbReference type="ARBA" id="ARBA00022679"/>
    </source>
</evidence>
<evidence type="ECO:0000256" key="11">
    <source>
        <dbReference type="ARBA" id="ARBA00023136"/>
    </source>
</evidence>
<dbReference type="GO" id="GO:0005789">
    <property type="term" value="C:endoplasmic reticulum membrane"/>
    <property type="evidence" value="ECO:0007669"/>
    <property type="project" value="UniProtKB-SubCell"/>
</dbReference>
<evidence type="ECO:0000256" key="13">
    <source>
        <dbReference type="ARBA" id="ARBA00048064"/>
    </source>
</evidence>
<dbReference type="Proteomes" id="UP000095284">
    <property type="component" value="Unplaced"/>
</dbReference>
<evidence type="ECO:0000256" key="8">
    <source>
        <dbReference type="ARBA" id="ARBA00022692"/>
    </source>
</evidence>
<feature type="transmembrane region" description="Helical" evidence="14">
    <location>
        <begin position="316"/>
        <end position="335"/>
    </location>
</feature>
<proteinExistence type="inferred from homology"/>
<evidence type="ECO:0000256" key="9">
    <source>
        <dbReference type="ARBA" id="ARBA00022824"/>
    </source>
</evidence>
<keyword evidence="10 14" id="KW-1133">Transmembrane helix</keyword>
<accession>A0A1I7SC14</accession>
<name>A0A1I7SC14_BURXY</name>
<feature type="transmembrane region" description="Helical" evidence="14">
    <location>
        <begin position="274"/>
        <end position="295"/>
    </location>
</feature>
<evidence type="ECO:0000256" key="6">
    <source>
        <dbReference type="ARBA" id="ARBA00022676"/>
    </source>
</evidence>
<feature type="transmembrane region" description="Helical" evidence="14">
    <location>
        <begin position="341"/>
        <end position="363"/>
    </location>
</feature>
<evidence type="ECO:0000256" key="14">
    <source>
        <dbReference type="PIRNR" id="PIRNR028810"/>
    </source>
</evidence>
<reference evidence="16" key="1">
    <citation type="submission" date="2016-11" db="UniProtKB">
        <authorList>
            <consortium name="WormBaseParasite"/>
        </authorList>
    </citation>
    <scope>IDENTIFICATION</scope>
</reference>
<organism evidence="15 16">
    <name type="scientific">Bursaphelenchus xylophilus</name>
    <name type="common">Pinewood nematode worm</name>
    <name type="synonym">Aphelenchoides xylophilus</name>
    <dbReference type="NCBI Taxonomy" id="6326"/>
    <lineage>
        <taxon>Eukaryota</taxon>
        <taxon>Metazoa</taxon>
        <taxon>Ecdysozoa</taxon>
        <taxon>Nematoda</taxon>
        <taxon>Chromadorea</taxon>
        <taxon>Rhabditida</taxon>
        <taxon>Tylenchina</taxon>
        <taxon>Tylenchomorpha</taxon>
        <taxon>Aphelenchoidea</taxon>
        <taxon>Aphelenchoididae</taxon>
        <taxon>Bursaphelenchus</taxon>
    </lineage>
</organism>
<keyword evidence="6 14" id="KW-0328">Glycosyltransferase</keyword>
<evidence type="ECO:0000313" key="16">
    <source>
        <dbReference type="WBParaSite" id="BXY_1056500.1"/>
    </source>
</evidence>
<feature type="transmembrane region" description="Helical" evidence="14">
    <location>
        <begin position="12"/>
        <end position="35"/>
    </location>
</feature>
<dbReference type="WBParaSite" id="BXY_1056500.1">
    <property type="protein sequence ID" value="BXY_1056500.1"/>
    <property type="gene ID" value="BXY_1056500"/>
</dbReference>
<keyword evidence="11 14" id="KW-0472">Membrane</keyword>
<keyword evidence="7" id="KW-0808">Transferase</keyword>
<dbReference type="GO" id="GO:0106073">
    <property type="term" value="F:dolichyl pyrophosphate Glc2Man9GlcNAc2 alpha-1,2-glucosyltransferase activity"/>
    <property type="evidence" value="ECO:0007669"/>
    <property type="project" value="UniProtKB-UniRule"/>
</dbReference>
<dbReference type="GO" id="GO:0006488">
    <property type="term" value="P:dolichol-linked oligosaccharide biosynthetic process"/>
    <property type="evidence" value="ECO:0007669"/>
    <property type="project" value="UniProtKB-UniRule"/>
</dbReference>
<dbReference type="InterPro" id="IPR016900">
    <property type="entry name" value="Alg10"/>
</dbReference>
<comment type="function">
    <text evidence="12">Dol-P-Glc:Glc(2)Man(9)GlcNAc(2)-PP-Dol alpha-1,2-glucosyltransferase that operates in the biosynthetic pathway of dolichol-linked oligosaccharides, the glycan precursors employed in protein asparagine (N)-glycosylation. The assembly of dolichol-linked oligosaccharides begins on the cytosolic side of the endoplasmic reticulum membrane and finishes in its lumen. The sequential addition of sugars to dolichol pyrophosphate produces dolichol-linked oligosaccharides containing fourteen sugars, including two GlcNAcs, nine mannoses and three glucoses. Once assembled, the oligosaccharide is transferred from the lipid to nascent proteins by oligosaccharyltransferases. In the lumen of the endoplasmic reticulum, adds the third and last glucose residue from dolichyl phosphate glucose (Dol-P-Glc) onto the lipid-linked oligosaccharide intermediate Glc(2)Man(9)GlcNAc(2)-PP-Dol to produce Glc(3)Man(9)GlcNAc(2)-PP-Dol.</text>
</comment>